<evidence type="ECO:0000313" key="3">
    <source>
        <dbReference type="Proteomes" id="UP000006352"/>
    </source>
</evidence>
<dbReference type="InterPro" id="IPR032675">
    <property type="entry name" value="LRR_dom_sf"/>
</dbReference>
<dbReference type="InterPro" id="IPR001810">
    <property type="entry name" value="F-box_dom"/>
</dbReference>
<dbReference type="Proteomes" id="UP000006352">
    <property type="component" value="Unassembled WGS sequence"/>
</dbReference>
<dbReference type="HOGENOM" id="CLU_568622_0_0_1"/>
<reference evidence="2 3" key="1">
    <citation type="journal article" date="2012" name="Appl. Environ. Microbiol.">
        <title>Short-read sequencing for genomic analysis of the brown rot fungus Fibroporia radiculosa.</title>
        <authorList>
            <person name="Tang J.D."/>
            <person name="Perkins A.D."/>
            <person name="Sonstegard T.S."/>
            <person name="Schroeder S.G."/>
            <person name="Burgess S.C."/>
            <person name="Diehl S.V."/>
        </authorList>
    </citation>
    <scope>NUCLEOTIDE SEQUENCE [LARGE SCALE GENOMIC DNA]</scope>
    <source>
        <strain evidence="2 3">TFFH 294</strain>
    </source>
</reference>
<gene>
    <name evidence="2" type="ORF">FIBRA_03123</name>
</gene>
<dbReference type="RefSeq" id="XP_012180358.1">
    <property type="nucleotide sequence ID" value="XM_012324968.1"/>
</dbReference>
<dbReference type="SUPFAM" id="SSF52047">
    <property type="entry name" value="RNI-like"/>
    <property type="match status" value="1"/>
</dbReference>
<sequence length="509" mass="56564">MASEVEVQRRLLRREETSLLRTLTQVRERINALAPISSLPPEILTHIFLLHVANAVDLSVLPISPSALFDSACLSDSRFLQSITALELSSVCRLWRNVALNCAALWMNVTITYQSNPAWTALQLSRSKNMPFALTLLKHARVDAVLSSLTRVQGIDLVCDIDQDILQCLVDRAPLLQHLIFSGFYDSRVPLQAVFRPESSPHLYRVEVYTQIPLSVLPAHTLRHLVINNTMAYTSSLVDVLETMPLLEHMELCCKFGDWDRAPYSITLGSIRILHVACCDDSLPVAFLDSIVLPNLTTFSVGSPSNASTSLMAAFVSKLSPFDTLTIMQNGSVIFAGYRFLKHIGTMVFPHSLAHLRRPRPANSCPLSVIAYGVRQNEQIEQDMRATLFASPALDGVRYLSVTQYHKLDKLLTQLAVTPCLPNMHALEIIDMDIDSQDHTRVTVGAALVHCVSARRACPNLADMEIIVLTQCAWVTDALLTELSAIVFMIMVDHEIWSGPDTTPATRLD</sequence>
<keyword evidence="3" id="KW-1185">Reference proteome</keyword>
<dbReference type="EMBL" id="HE797016">
    <property type="protein sequence ID" value="CCM01075.1"/>
    <property type="molecule type" value="Genomic_DNA"/>
</dbReference>
<evidence type="ECO:0000259" key="1">
    <source>
        <dbReference type="Pfam" id="PF12937"/>
    </source>
</evidence>
<dbReference type="STRING" id="599839.J4GNB0"/>
<evidence type="ECO:0000313" key="2">
    <source>
        <dbReference type="EMBL" id="CCM01075.1"/>
    </source>
</evidence>
<dbReference type="GeneID" id="24095986"/>
<name>J4GNB0_9APHY</name>
<organism evidence="2 3">
    <name type="scientific">Fibroporia radiculosa</name>
    <dbReference type="NCBI Taxonomy" id="599839"/>
    <lineage>
        <taxon>Eukaryota</taxon>
        <taxon>Fungi</taxon>
        <taxon>Dikarya</taxon>
        <taxon>Basidiomycota</taxon>
        <taxon>Agaricomycotina</taxon>
        <taxon>Agaricomycetes</taxon>
        <taxon>Polyporales</taxon>
        <taxon>Fibroporiaceae</taxon>
        <taxon>Fibroporia</taxon>
    </lineage>
</organism>
<proteinExistence type="predicted"/>
<dbReference type="InParanoid" id="J4GNB0"/>
<dbReference type="OrthoDB" id="3353710at2759"/>
<dbReference type="Pfam" id="PF12937">
    <property type="entry name" value="F-box-like"/>
    <property type="match status" value="1"/>
</dbReference>
<dbReference type="AlphaFoldDB" id="J4GNB0"/>
<protein>
    <recommendedName>
        <fullName evidence="1">F-box domain-containing protein</fullName>
    </recommendedName>
</protein>
<dbReference type="Gene3D" id="3.80.10.10">
    <property type="entry name" value="Ribonuclease Inhibitor"/>
    <property type="match status" value="1"/>
</dbReference>
<accession>J4GNB0</accession>
<feature type="domain" description="F-box" evidence="1">
    <location>
        <begin position="36"/>
        <end position="111"/>
    </location>
</feature>